<evidence type="ECO:0000256" key="7">
    <source>
        <dbReference type="PROSITE-ProRule" id="PRU00581"/>
    </source>
</evidence>
<evidence type="ECO:0000256" key="3">
    <source>
        <dbReference type="ARBA" id="ARBA00022737"/>
    </source>
</evidence>
<feature type="domain" description="MARVEL" evidence="9">
    <location>
        <begin position="147"/>
        <end position="289"/>
    </location>
</feature>
<sequence>MPVVDMDYHAIITPLGIIRFFQIFLSCTAFSLVASVSAYVGSFGAWCMFTWIFCFIVTIFIVLLELTGVCRKIPISWEDFTSAFSMLATLMIFTTSIIYPSVSLKGGCSGHACACMGSATAMSILCFIAYAAEVGITRTKPGEISGFLSTIPGLLKVFEAYVACLIFSLVDNGNLYNADSGRQWCMAVYCICFIITTLIIFLTIGRLLASLPFPFEKFLIGYNVLAVLMYLSAAIVWPIFSFRNKGTSQSDCDSSPACTWNSLLGATFLTYINLIAYITDLVYSTLMVFFTTSA</sequence>
<evidence type="ECO:0000256" key="5">
    <source>
        <dbReference type="ARBA" id="ARBA00023136"/>
    </source>
</evidence>
<dbReference type="Pfam" id="PF01284">
    <property type="entry name" value="MARVEL"/>
    <property type="match status" value="2"/>
</dbReference>
<feature type="domain" description="MARVEL" evidence="9">
    <location>
        <begin position="10"/>
        <end position="145"/>
    </location>
</feature>
<dbReference type="Proteomes" id="UP000515159">
    <property type="component" value="Chromosome 11"/>
</dbReference>
<dbReference type="OrthoDB" id="8737882at2759"/>
<evidence type="ECO:0000313" key="11">
    <source>
        <dbReference type="RefSeq" id="XP_033770941.1"/>
    </source>
</evidence>
<accession>A0A6P8P656</accession>
<dbReference type="GO" id="GO:0016020">
    <property type="term" value="C:membrane"/>
    <property type="evidence" value="ECO:0007669"/>
    <property type="project" value="UniProtKB-SubCell"/>
</dbReference>
<evidence type="ECO:0000256" key="6">
    <source>
        <dbReference type="ARBA" id="ARBA00034721"/>
    </source>
</evidence>
<comment type="subcellular location">
    <subcellularLocation>
        <location evidence="1">Membrane</location>
        <topology evidence="1">Multi-pass membrane protein</topology>
    </subcellularLocation>
</comment>
<keyword evidence="2 7" id="KW-0812">Transmembrane</keyword>
<feature type="transmembrane region" description="Helical" evidence="8">
    <location>
        <begin position="20"/>
        <end position="42"/>
    </location>
</feature>
<evidence type="ECO:0000256" key="4">
    <source>
        <dbReference type="ARBA" id="ARBA00022989"/>
    </source>
</evidence>
<proteinExistence type="inferred from homology"/>
<feature type="transmembrane region" description="Helical" evidence="8">
    <location>
        <begin position="268"/>
        <end position="290"/>
    </location>
</feature>
<dbReference type="AlphaFoldDB" id="A0A6P8P656"/>
<feature type="transmembrane region" description="Helical" evidence="8">
    <location>
        <begin position="220"/>
        <end position="240"/>
    </location>
</feature>
<feature type="transmembrane region" description="Helical" evidence="8">
    <location>
        <begin position="111"/>
        <end position="132"/>
    </location>
</feature>
<comment type="similarity">
    <text evidence="6">Belongs to the MAL family.</text>
</comment>
<feature type="transmembrane region" description="Helical" evidence="8">
    <location>
        <begin position="48"/>
        <end position="68"/>
    </location>
</feature>
<protein>
    <submittedName>
        <fullName evidence="11">Myeloid-associated differentiation marker homolog</fullName>
    </submittedName>
</protein>
<feature type="transmembrane region" description="Helical" evidence="8">
    <location>
        <begin position="80"/>
        <end position="99"/>
    </location>
</feature>
<dbReference type="InterPro" id="IPR047123">
    <property type="entry name" value="MYADM-like"/>
</dbReference>
<evidence type="ECO:0000256" key="2">
    <source>
        <dbReference type="ARBA" id="ARBA00022692"/>
    </source>
</evidence>
<dbReference type="PROSITE" id="PS51225">
    <property type="entry name" value="MARVEL"/>
    <property type="match status" value="2"/>
</dbReference>
<evidence type="ECO:0000259" key="9">
    <source>
        <dbReference type="PROSITE" id="PS51225"/>
    </source>
</evidence>
<keyword evidence="4 8" id="KW-1133">Transmembrane helix</keyword>
<dbReference type="InParanoid" id="A0A6P8P656"/>
<keyword evidence="10" id="KW-1185">Reference proteome</keyword>
<dbReference type="GeneID" id="117345834"/>
<dbReference type="KEGG" id="gsh:117345834"/>
<dbReference type="PANTHER" id="PTHR17068">
    <property type="entry name" value="MYELOID-ASSOCIATED DIFFERENTIATION MARKER MYADM FAMILY MEMBER"/>
    <property type="match status" value="1"/>
</dbReference>
<feature type="transmembrane region" description="Helical" evidence="8">
    <location>
        <begin position="144"/>
        <end position="170"/>
    </location>
</feature>
<evidence type="ECO:0000256" key="8">
    <source>
        <dbReference type="SAM" id="Phobius"/>
    </source>
</evidence>
<evidence type="ECO:0000256" key="1">
    <source>
        <dbReference type="ARBA" id="ARBA00004141"/>
    </source>
</evidence>
<keyword evidence="5 7" id="KW-0472">Membrane</keyword>
<organism evidence="10 11">
    <name type="scientific">Geotrypetes seraphini</name>
    <name type="common">Gaboon caecilian</name>
    <name type="synonym">Caecilia seraphini</name>
    <dbReference type="NCBI Taxonomy" id="260995"/>
    <lineage>
        <taxon>Eukaryota</taxon>
        <taxon>Metazoa</taxon>
        <taxon>Chordata</taxon>
        <taxon>Craniata</taxon>
        <taxon>Vertebrata</taxon>
        <taxon>Euteleostomi</taxon>
        <taxon>Amphibia</taxon>
        <taxon>Gymnophiona</taxon>
        <taxon>Geotrypetes</taxon>
    </lineage>
</organism>
<dbReference type="RefSeq" id="XP_033770941.1">
    <property type="nucleotide sequence ID" value="XM_033915050.1"/>
</dbReference>
<name>A0A6P8P656_GEOSA</name>
<keyword evidence="3" id="KW-0677">Repeat</keyword>
<gene>
    <name evidence="11" type="primary">LOC117345834</name>
</gene>
<dbReference type="InterPro" id="IPR008253">
    <property type="entry name" value="Marvel"/>
</dbReference>
<feature type="transmembrane region" description="Helical" evidence="8">
    <location>
        <begin position="186"/>
        <end position="208"/>
    </location>
</feature>
<dbReference type="PANTHER" id="PTHR17068:SF2">
    <property type="entry name" value="MYELOID-ASSOCIATED DIFFERENTIATION MARKER-LIKE"/>
    <property type="match status" value="1"/>
</dbReference>
<reference evidence="11" key="1">
    <citation type="submission" date="2025-08" db="UniProtKB">
        <authorList>
            <consortium name="RefSeq"/>
        </authorList>
    </citation>
    <scope>IDENTIFICATION</scope>
</reference>
<evidence type="ECO:0000313" key="10">
    <source>
        <dbReference type="Proteomes" id="UP000515159"/>
    </source>
</evidence>